<feature type="transmembrane region" description="Helical" evidence="8">
    <location>
        <begin position="822"/>
        <end position="844"/>
    </location>
</feature>
<dbReference type="AlphaFoldDB" id="A0A9D4SSC4"/>
<feature type="compositionally biased region" description="Low complexity" evidence="7">
    <location>
        <begin position="45"/>
        <end position="76"/>
    </location>
</feature>
<reference evidence="10" key="2">
    <citation type="submission" date="2021-09" db="EMBL/GenBank/DDBJ databases">
        <authorList>
            <person name="Jia N."/>
            <person name="Wang J."/>
            <person name="Shi W."/>
            <person name="Du L."/>
            <person name="Sun Y."/>
            <person name="Zhan W."/>
            <person name="Jiang J."/>
            <person name="Wang Q."/>
            <person name="Zhang B."/>
            <person name="Ji P."/>
            <person name="Sakyi L.B."/>
            <person name="Cui X."/>
            <person name="Yuan T."/>
            <person name="Jiang B."/>
            <person name="Yang W."/>
            <person name="Lam T.T.-Y."/>
            <person name="Chang Q."/>
            <person name="Ding S."/>
            <person name="Wang X."/>
            <person name="Zhu J."/>
            <person name="Ruan X."/>
            <person name="Zhao L."/>
            <person name="Wei J."/>
            <person name="Que T."/>
            <person name="Du C."/>
            <person name="Cheng J."/>
            <person name="Dai P."/>
            <person name="Han X."/>
            <person name="Huang E."/>
            <person name="Gao Y."/>
            <person name="Liu J."/>
            <person name="Shao H."/>
            <person name="Ye R."/>
            <person name="Li L."/>
            <person name="Wei W."/>
            <person name="Wang X."/>
            <person name="Wang C."/>
            <person name="Huo Q."/>
            <person name="Li W."/>
            <person name="Guo W."/>
            <person name="Chen H."/>
            <person name="Chen S."/>
            <person name="Zhou L."/>
            <person name="Zhou L."/>
            <person name="Ni X."/>
            <person name="Tian J."/>
            <person name="Zhou Y."/>
            <person name="Sheng Y."/>
            <person name="Liu T."/>
            <person name="Pan Y."/>
            <person name="Xia L."/>
            <person name="Li J."/>
            <person name="Zhao F."/>
            <person name="Cao W."/>
        </authorList>
    </citation>
    <scope>NUCLEOTIDE SEQUENCE</scope>
    <source>
        <strain evidence="10">Rsan-2018</strain>
        <tissue evidence="10">Larvae</tissue>
    </source>
</reference>
<organism evidence="10 11">
    <name type="scientific">Rhipicephalus sanguineus</name>
    <name type="common">Brown dog tick</name>
    <name type="synonym">Ixodes sanguineus</name>
    <dbReference type="NCBI Taxonomy" id="34632"/>
    <lineage>
        <taxon>Eukaryota</taxon>
        <taxon>Metazoa</taxon>
        <taxon>Ecdysozoa</taxon>
        <taxon>Arthropoda</taxon>
        <taxon>Chelicerata</taxon>
        <taxon>Arachnida</taxon>
        <taxon>Acari</taxon>
        <taxon>Parasitiformes</taxon>
        <taxon>Ixodida</taxon>
        <taxon>Ixodoidea</taxon>
        <taxon>Ixodidae</taxon>
        <taxon>Rhipicephalinae</taxon>
        <taxon>Rhipicephalus</taxon>
        <taxon>Rhipicephalus</taxon>
    </lineage>
</organism>
<keyword evidence="5 8" id="KW-1133">Transmembrane helix</keyword>
<feature type="region of interest" description="Disordered" evidence="7">
    <location>
        <begin position="1"/>
        <end position="108"/>
    </location>
</feature>
<dbReference type="InterPro" id="IPR022764">
    <property type="entry name" value="Peptidase_S54_rhomboid_dom"/>
</dbReference>
<feature type="transmembrane region" description="Helical" evidence="8">
    <location>
        <begin position="743"/>
        <end position="761"/>
    </location>
</feature>
<keyword evidence="11" id="KW-1185">Reference proteome</keyword>
<feature type="transmembrane region" description="Helical" evidence="8">
    <location>
        <begin position="676"/>
        <end position="700"/>
    </location>
</feature>
<dbReference type="Proteomes" id="UP000821837">
    <property type="component" value="Unassembled WGS sequence"/>
</dbReference>
<evidence type="ECO:0000256" key="2">
    <source>
        <dbReference type="ARBA" id="ARBA00009045"/>
    </source>
</evidence>
<dbReference type="GO" id="GO:0004252">
    <property type="term" value="F:serine-type endopeptidase activity"/>
    <property type="evidence" value="ECO:0007669"/>
    <property type="project" value="InterPro"/>
</dbReference>
<evidence type="ECO:0000256" key="1">
    <source>
        <dbReference type="ARBA" id="ARBA00004477"/>
    </source>
</evidence>
<dbReference type="PANTHER" id="PTHR45965:SF3">
    <property type="entry name" value="INACTIVE RHOMBOID PROTEIN 1"/>
    <property type="match status" value="1"/>
</dbReference>
<feature type="compositionally biased region" description="Basic and acidic residues" evidence="7">
    <location>
        <begin position="341"/>
        <end position="355"/>
    </location>
</feature>
<dbReference type="GO" id="GO:0042058">
    <property type="term" value="P:regulation of epidermal growth factor receptor signaling pathway"/>
    <property type="evidence" value="ECO:0007669"/>
    <property type="project" value="TreeGrafter"/>
</dbReference>
<evidence type="ECO:0000313" key="11">
    <source>
        <dbReference type="Proteomes" id="UP000821837"/>
    </source>
</evidence>
<dbReference type="EMBL" id="JABSTV010001253">
    <property type="protein sequence ID" value="KAH7943661.1"/>
    <property type="molecule type" value="Genomic_DNA"/>
</dbReference>
<reference evidence="10" key="1">
    <citation type="journal article" date="2020" name="Cell">
        <title>Large-Scale Comparative Analyses of Tick Genomes Elucidate Their Genetic Diversity and Vector Capacities.</title>
        <authorList>
            <consortium name="Tick Genome and Microbiome Consortium (TIGMIC)"/>
            <person name="Jia N."/>
            <person name="Wang J."/>
            <person name="Shi W."/>
            <person name="Du L."/>
            <person name="Sun Y."/>
            <person name="Zhan W."/>
            <person name="Jiang J.F."/>
            <person name="Wang Q."/>
            <person name="Zhang B."/>
            <person name="Ji P."/>
            <person name="Bell-Sakyi L."/>
            <person name="Cui X.M."/>
            <person name="Yuan T.T."/>
            <person name="Jiang B.G."/>
            <person name="Yang W.F."/>
            <person name="Lam T.T."/>
            <person name="Chang Q.C."/>
            <person name="Ding S.J."/>
            <person name="Wang X.J."/>
            <person name="Zhu J.G."/>
            <person name="Ruan X.D."/>
            <person name="Zhao L."/>
            <person name="Wei J.T."/>
            <person name="Ye R.Z."/>
            <person name="Que T.C."/>
            <person name="Du C.H."/>
            <person name="Zhou Y.H."/>
            <person name="Cheng J.X."/>
            <person name="Dai P.F."/>
            <person name="Guo W.B."/>
            <person name="Han X.H."/>
            <person name="Huang E.J."/>
            <person name="Li L.F."/>
            <person name="Wei W."/>
            <person name="Gao Y.C."/>
            <person name="Liu J.Z."/>
            <person name="Shao H.Z."/>
            <person name="Wang X."/>
            <person name="Wang C.C."/>
            <person name="Yang T.C."/>
            <person name="Huo Q.B."/>
            <person name="Li W."/>
            <person name="Chen H.Y."/>
            <person name="Chen S.E."/>
            <person name="Zhou L.G."/>
            <person name="Ni X.B."/>
            <person name="Tian J.H."/>
            <person name="Sheng Y."/>
            <person name="Liu T."/>
            <person name="Pan Y.S."/>
            <person name="Xia L.Y."/>
            <person name="Li J."/>
            <person name="Zhao F."/>
            <person name="Cao W.C."/>
        </authorList>
    </citation>
    <scope>NUCLEOTIDE SEQUENCE</scope>
    <source>
        <strain evidence="10">Rsan-2018</strain>
    </source>
</reference>
<protein>
    <recommendedName>
        <fullName evidence="9">Peptidase S54 rhomboid domain-containing protein</fullName>
    </recommendedName>
</protein>
<evidence type="ECO:0000313" key="10">
    <source>
        <dbReference type="EMBL" id="KAH7943661.1"/>
    </source>
</evidence>
<dbReference type="GO" id="GO:0005789">
    <property type="term" value="C:endoplasmic reticulum membrane"/>
    <property type="evidence" value="ECO:0007669"/>
    <property type="project" value="UniProtKB-SubCell"/>
</dbReference>
<evidence type="ECO:0000256" key="5">
    <source>
        <dbReference type="ARBA" id="ARBA00022989"/>
    </source>
</evidence>
<evidence type="ECO:0000256" key="4">
    <source>
        <dbReference type="ARBA" id="ARBA00022824"/>
    </source>
</evidence>
<accession>A0A9D4SSC4</accession>
<feature type="transmembrane region" description="Helical" evidence="8">
    <location>
        <begin position="712"/>
        <end position="731"/>
    </location>
</feature>
<dbReference type="InterPro" id="IPR051512">
    <property type="entry name" value="Inactive_Rhomboid"/>
</dbReference>
<gene>
    <name evidence="10" type="ORF">HPB52_009866</name>
</gene>
<feature type="compositionally biased region" description="Low complexity" evidence="7">
    <location>
        <begin position="96"/>
        <end position="108"/>
    </location>
</feature>
<comment type="similarity">
    <text evidence="2">Belongs to the peptidase S54 family.</text>
</comment>
<name>A0A9D4SSC4_RHISA</name>
<keyword evidence="4" id="KW-0256">Endoplasmic reticulum</keyword>
<keyword evidence="3 8" id="KW-0812">Transmembrane</keyword>
<feature type="compositionally biased region" description="Low complexity" evidence="7">
    <location>
        <begin position="13"/>
        <end position="22"/>
    </location>
</feature>
<proteinExistence type="inferred from homology"/>
<dbReference type="FunFam" id="1.20.1540.10:FF:000025">
    <property type="entry name" value="Putative rhomboid family"/>
    <property type="match status" value="1"/>
</dbReference>
<feature type="transmembrane region" description="Helical" evidence="8">
    <location>
        <begin position="793"/>
        <end position="810"/>
    </location>
</feature>
<keyword evidence="6 8" id="KW-0472">Membrane</keyword>
<evidence type="ECO:0000259" key="9">
    <source>
        <dbReference type="Pfam" id="PF01694"/>
    </source>
</evidence>
<dbReference type="InterPro" id="IPR035952">
    <property type="entry name" value="Rhomboid-like_sf"/>
</dbReference>
<feature type="region of interest" description="Disordered" evidence="7">
    <location>
        <begin position="336"/>
        <end position="355"/>
    </location>
</feature>
<dbReference type="VEuPathDB" id="VectorBase:RSAN_050464"/>
<feature type="transmembrane region" description="Helical" evidence="8">
    <location>
        <begin position="768"/>
        <end position="787"/>
    </location>
</feature>
<evidence type="ECO:0000256" key="6">
    <source>
        <dbReference type="ARBA" id="ARBA00023136"/>
    </source>
</evidence>
<feature type="domain" description="Peptidase S54 rhomboid" evidence="9">
    <location>
        <begin position="671"/>
        <end position="808"/>
    </location>
</feature>
<dbReference type="PANTHER" id="PTHR45965">
    <property type="entry name" value="INACTIVE RHOMBOID PROTEIN"/>
    <property type="match status" value="1"/>
</dbReference>
<evidence type="ECO:0000256" key="3">
    <source>
        <dbReference type="ARBA" id="ARBA00022692"/>
    </source>
</evidence>
<comment type="subcellular location">
    <subcellularLocation>
        <location evidence="1">Endoplasmic reticulum membrane</location>
        <topology evidence="1">Multi-pass membrane protein</topology>
    </subcellularLocation>
</comment>
<dbReference type="Pfam" id="PF01694">
    <property type="entry name" value="Rhomboid"/>
    <property type="match status" value="1"/>
</dbReference>
<dbReference type="Gene3D" id="1.20.1540.10">
    <property type="entry name" value="Rhomboid-like"/>
    <property type="match status" value="1"/>
</dbReference>
<dbReference type="SUPFAM" id="SSF144091">
    <property type="entry name" value="Rhomboid-like"/>
    <property type="match status" value="1"/>
</dbReference>
<dbReference type="GO" id="GO:0050708">
    <property type="term" value="P:regulation of protein secretion"/>
    <property type="evidence" value="ECO:0007669"/>
    <property type="project" value="TreeGrafter"/>
</dbReference>
<sequence>MECPPRGLRRGRLVLGGRPPTLDLIENPLYEAGGQPPVPAPRTLPPARTQQQQKQQQQQHQQQQKQQPQPKLTQQTAAMHHTYPPPSQQPYGGSRGSSAQSSLSSAVVPTAVVPADDDVEVRRRPKLSRSETIKRYVRKNTASFFGLDEESAPESCQRWTLRRKRLLSKRYGEIKASEQYMRSKDWHLSHLQPLRADDTQDAVVRRTVSARETAAEPFHRDPVYKMTWDGLSFLTTEVRKRLSGSAQLARRGSLRRSFMPSAEDVNVPEAVPEGSSLGSVSQMPAASDVLVDDVFFDNTPSATPSVLAAAAAPVWPTPRTPLEPAPHPAIHRTTVTPVQGQRKESTRWKRPASVHEDVTDGRLSVGMNRIGDKVLDWCLENSNRRQYGMGLVGRMLQRSFRRDRITHDVRQQLDDIEDHRPYFTYWVTTVQVLITIISLAVYGFGPVGFHKTQRTSLVMVTTLTLQQVDFYEPDNFWIGPRAADLVHLGAKFTPCMRRDRRIHDSIAKDRRKERNTACCVRNDRSGCVQTSRDKCSEVISTWRKWNVSQPGPPRWVADPSAVGQDRGMTQRRLYCEEPASVFPFEWPDDITKWPVCRRSHASRKVPDAHMSCEVVGRPCCIGVYGECHITTRDYCDFVGGFFHEEAALCSQVSCLNDVCGMIPFVNPEVPDQFYRLWTSLFLHAGIFHLSITVIVQLLVMRDLEKLAGPVRTAVIYMCSGVAGNLASAIFVPYRAEVGPAGSQFGLLACLFVEVIHCWQMLKRPSAALLKLGTGAAVLFLLGLLPWVDNYAHVFGFVFGFLLSYALLPYVSFGSYDRTAKVALIWACLIVSVALFVGLVLLFYVHPIYECSFCHYLNCLPLTRDLCDSHRINITRQDT</sequence>
<comment type="caution">
    <text evidence="10">The sequence shown here is derived from an EMBL/GenBank/DDBJ whole genome shotgun (WGS) entry which is preliminary data.</text>
</comment>
<evidence type="ECO:0000256" key="8">
    <source>
        <dbReference type="SAM" id="Phobius"/>
    </source>
</evidence>
<evidence type="ECO:0000256" key="7">
    <source>
        <dbReference type="SAM" id="MobiDB-lite"/>
    </source>
</evidence>